<dbReference type="EnsemblMetazoa" id="GPAI040926-RA">
    <property type="protein sequence ID" value="GPAI040926-PA"/>
    <property type="gene ID" value="GPAI040926"/>
</dbReference>
<protein>
    <submittedName>
        <fullName evidence="1">Uncharacterized protein</fullName>
    </submittedName>
</protein>
<reference evidence="1" key="2">
    <citation type="submission" date="2020-05" db="UniProtKB">
        <authorList>
            <consortium name="EnsemblMetazoa"/>
        </authorList>
    </citation>
    <scope>IDENTIFICATION</scope>
    <source>
        <strain evidence="1">IAEA</strain>
    </source>
</reference>
<dbReference type="AlphaFoldDB" id="A0A1B0AC96"/>
<evidence type="ECO:0000313" key="1">
    <source>
        <dbReference type="EnsemblMetazoa" id="GPAI040926-PA"/>
    </source>
</evidence>
<proteinExistence type="predicted"/>
<name>A0A1B0AC96_GLOPL</name>
<sequence length="158" mass="17517">MAHINAVIDTSLIELEQPNDVTLPNAFNTTHIQPELTALTVTLHHHNSGTDILKGGASTRKYNLTITTLQLQTRSSTDIPKAVIAAVYLGKFGPLIDVKRKLLVDILTSLFLNPFTVLCNIPPPKHFGIENQYTQSLTNADRLFCLRAKIPQIFSDNE</sequence>
<dbReference type="Proteomes" id="UP000092445">
    <property type="component" value="Unassembled WGS sequence"/>
</dbReference>
<reference evidence="2" key="1">
    <citation type="submission" date="2014-03" db="EMBL/GenBank/DDBJ databases">
        <authorList>
            <person name="Aksoy S."/>
            <person name="Warren W."/>
            <person name="Wilson R.K."/>
        </authorList>
    </citation>
    <scope>NUCLEOTIDE SEQUENCE [LARGE SCALE GENOMIC DNA]</scope>
    <source>
        <strain evidence="2">IAEA</strain>
    </source>
</reference>
<keyword evidence="2" id="KW-1185">Reference proteome</keyword>
<organism evidence="1 2">
    <name type="scientific">Glossina pallidipes</name>
    <name type="common">Tsetse fly</name>
    <dbReference type="NCBI Taxonomy" id="7398"/>
    <lineage>
        <taxon>Eukaryota</taxon>
        <taxon>Metazoa</taxon>
        <taxon>Ecdysozoa</taxon>
        <taxon>Arthropoda</taxon>
        <taxon>Hexapoda</taxon>
        <taxon>Insecta</taxon>
        <taxon>Pterygota</taxon>
        <taxon>Neoptera</taxon>
        <taxon>Endopterygota</taxon>
        <taxon>Diptera</taxon>
        <taxon>Brachycera</taxon>
        <taxon>Muscomorpha</taxon>
        <taxon>Hippoboscoidea</taxon>
        <taxon>Glossinidae</taxon>
        <taxon>Glossina</taxon>
    </lineage>
</organism>
<dbReference type="VEuPathDB" id="VectorBase:GPAI040926"/>
<accession>A0A1B0AC96</accession>
<evidence type="ECO:0000313" key="2">
    <source>
        <dbReference type="Proteomes" id="UP000092445"/>
    </source>
</evidence>